<reference evidence="2" key="1">
    <citation type="journal article" date="2020" name="Mol. Plant Microbe Interact.">
        <title>Genome Sequence of the Biocontrol Agent Coniothyrium minitans strain Conio (IMI 134523).</title>
        <authorList>
            <person name="Patel D."/>
            <person name="Shittu T.A."/>
            <person name="Baroncelli R."/>
            <person name="Muthumeenakshi S."/>
            <person name="Osborne T.H."/>
            <person name="Janganan T.K."/>
            <person name="Sreenivasaprasad S."/>
        </authorList>
    </citation>
    <scope>NUCLEOTIDE SEQUENCE</scope>
    <source>
        <strain evidence="2">Conio</strain>
    </source>
</reference>
<accession>A0A9P6G829</accession>
<dbReference type="Proteomes" id="UP000756921">
    <property type="component" value="Unassembled WGS sequence"/>
</dbReference>
<dbReference type="AlphaFoldDB" id="A0A9P6G829"/>
<gene>
    <name evidence="2" type="ORF">PMIN01_10809</name>
</gene>
<feature type="compositionally biased region" description="Polar residues" evidence="1">
    <location>
        <begin position="101"/>
        <end position="114"/>
    </location>
</feature>
<feature type="compositionally biased region" description="Polar residues" evidence="1">
    <location>
        <begin position="438"/>
        <end position="449"/>
    </location>
</feature>
<evidence type="ECO:0000313" key="3">
    <source>
        <dbReference type="Proteomes" id="UP000756921"/>
    </source>
</evidence>
<sequence length="642" mass="72319">MSSDNCQRNSVSSNFPRSGYDQDEDAHISKKRRVSSAEPDWQAQLQQALGRASVEHSQLQKGVSRDHPVNQNIISENSLCPHPQWLPQEPAAVETGRMRRTLSSTTAPSSIESYRQSHLRTPAYDQPGRAISNILGAMAQSAYLVPSQNASSLNSPANVEEIAALNQSGRYDYDFQALAVNYHEPLNFTAVEIIAFLPMLYCNSSIARRFVNNGIENPIHAEIAEAHHIYPRPVLEIGREYYNALRPSAWSTMPKEEIAKMWSRKNHRKPSDWDATNISMNEFVPDRIIKEGVSAPTPTSVPFRVLMHGIKQIPTDNDAADLTRAIQFANSDQAKNMFPGRDLMFPDDLVDILGTIGPTLITQQHRDKEIVKRYRKLYEAKKKLKKSSRAGNTRTGQHSSDRTLSQSGHDPDSSVPPENPLPLLGSSPEASPRRSETRLSSVSHSPHSAEQSKHGSMLQSPITDIPPKYPSEQQVQNLPTEYLLTIGMNRSNKLLRDLDPSLPLHSDDPVTIAQLILAIRFARRPDQKEIDWRDRVEDIFQICAMLQADREIGMIPSDDQAWYERGWEQWLGERQRALDNSMAALQEELGVHVSLPSRFTAEDYEDLFGEPAPEYLSTPEHFQYYDDVFGFSDDDAMQNASA</sequence>
<evidence type="ECO:0000256" key="1">
    <source>
        <dbReference type="SAM" id="MobiDB-lite"/>
    </source>
</evidence>
<feature type="region of interest" description="Disordered" evidence="1">
    <location>
        <begin position="381"/>
        <end position="472"/>
    </location>
</feature>
<comment type="caution">
    <text evidence="2">The sequence shown here is derived from an EMBL/GenBank/DDBJ whole genome shotgun (WGS) entry which is preliminary data.</text>
</comment>
<evidence type="ECO:0000313" key="2">
    <source>
        <dbReference type="EMBL" id="KAF9730851.1"/>
    </source>
</evidence>
<organism evidence="2 3">
    <name type="scientific">Paraphaeosphaeria minitans</name>
    <dbReference type="NCBI Taxonomy" id="565426"/>
    <lineage>
        <taxon>Eukaryota</taxon>
        <taxon>Fungi</taxon>
        <taxon>Dikarya</taxon>
        <taxon>Ascomycota</taxon>
        <taxon>Pezizomycotina</taxon>
        <taxon>Dothideomycetes</taxon>
        <taxon>Pleosporomycetidae</taxon>
        <taxon>Pleosporales</taxon>
        <taxon>Massarineae</taxon>
        <taxon>Didymosphaeriaceae</taxon>
        <taxon>Paraphaeosphaeria</taxon>
    </lineage>
</organism>
<feature type="region of interest" description="Disordered" evidence="1">
    <location>
        <begin position="1"/>
        <end position="40"/>
    </location>
</feature>
<keyword evidence="3" id="KW-1185">Reference proteome</keyword>
<proteinExistence type="predicted"/>
<dbReference type="EMBL" id="WJXW01000013">
    <property type="protein sequence ID" value="KAF9730851.1"/>
    <property type="molecule type" value="Genomic_DNA"/>
</dbReference>
<feature type="region of interest" description="Disordered" evidence="1">
    <location>
        <begin position="95"/>
        <end position="114"/>
    </location>
</feature>
<dbReference type="OrthoDB" id="3795517at2759"/>
<protein>
    <submittedName>
        <fullName evidence="2">Uncharacterized protein</fullName>
    </submittedName>
</protein>
<feature type="compositionally biased region" description="Polar residues" evidence="1">
    <location>
        <begin position="391"/>
        <end position="408"/>
    </location>
</feature>
<name>A0A9P6G829_9PLEO</name>
<feature type="compositionally biased region" description="Polar residues" evidence="1">
    <location>
        <begin position="1"/>
        <end position="16"/>
    </location>
</feature>